<feature type="non-terminal residue" evidence="1">
    <location>
        <position position="1"/>
    </location>
</feature>
<comment type="caution">
    <text evidence="1">The sequence shown here is derived from an EMBL/GenBank/DDBJ whole genome shotgun (WGS) entry which is preliminary data.</text>
</comment>
<gene>
    <name evidence="1" type="ORF">Bpfe_013510</name>
</gene>
<evidence type="ECO:0000313" key="1">
    <source>
        <dbReference type="EMBL" id="KAK0057146.1"/>
    </source>
</evidence>
<evidence type="ECO:0000313" key="2">
    <source>
        <dbReference type="Proteomes" id="UP001233172"/>
    </source>
</evidence>
<proteinExistence type="predicted"/>
<accession>A0AAD8BM70</accession>
<feature type="non-terminal residue" evidence="1">
    <location>
        <position position="65"/>
    </location>
</feature>
<sequence>FGMATEIFLTPHSTLTLMEDDPATMTCSVKLFQSMVNLTDVESLEIAKYEYESPLVFYHRNGHSK</sequence>
<keyword evidence="2" id="KW-1185">Reference proteome</keyword>
<reference evidence="1" key="1">
    <citation type="journal article" date="2023" name="PLoS Negl. Trop. Dis.">
        <title>A genome sequence for Biomphalaria pfeifferi, the major vector snail for the human-infecting parasite Schistosoma mansoni.</title>
        <authorList>
            <person name="Bu L."/>
            <person name="Lu L."/>
            <person name="Laidemitt M.R."/>
            <person name="Zhang S.M."/>
            <person name="Mutuku M."/>
            <person name="Mkoji G."/>
            <person name="Steinauer M."/>
            <person name="Loker E.S."/>
        </authorList>
    </citation>
    <scope>NUCLEOTIDE SEQUENCE</scope>
    <source>
        <strain evidence="1">KasaAsao</strain>
    </source>
</reference>
<dbReference type="AlphaFoldDB" id="A0AAD8BM70"/>
<dbReference type="EMBL" id="JASAOG010000057">
    <property type="protein sequence ID" value="KAK0057146.1"/>
    <property type="molecule type" value="Genomic_DNA"/>
</dbReference>
<organism evidence="1 2">
    <name type="scientific">Biomphalaria pfeifferi</name>
    <name type="common">Bloodfluke planorb</name>
    <name type="synonym">Freshwater snail</name>
    <dbReference type="NCBI Taxonomy" id="112525"/>
    <lineage>
        <taxon>Eukaryota</taxon>
        <taxon>Metazoa</taxon>
        <taxon>Spiralia</taxon>
        <taxon>Lophotrochozoa</taxon>
        <taxon>Mollusca</taxon>
        <taxon>Gastropoda</taxon>
        <taxon>Heterobranchia</taxon>
        <taxon>Euthyneura</taxon>
        <taxon>Panpulmonata</taxon>
        <taxon>Hygrophila</taxon>
        <taxon>Lymnaeoidea</taxon>
        <taxon>Planorbidae</taxon>
        <taxon>Biomphalaria</taxon>
    </lineage>
</organism>
<name>A0AAD8BM70_BIOPF</name>
<reference evidence="1" key="2">
    <citation type="submission" date="2023-04" db="EMBL/GenBank/DDBJ databases">
        <authorList>
            <person name="Bu L."/>
            <person name="Lu L."/>
            <person name="Laidemitt M.R."/>
            <person name="Zhang S.M."/>
            <person name="Mutuku M."/>
            <person name="Mkoji G."/>
            <person name="Steinauer M."/>
            <person name="Loker E.S."/>
        </authorList>
    </citation>
    <scope>NUCLEOTIDE SEQUENCE</scope>
    <source>
        <strain evidence="1">KasaAsao</strain>
        <tissue evidence="1">Whole Snail</tissue>
    </source>
</reference>
<dbReference type="Proteomes" id="UP001233172">
    <property type="component" value="Unassembled WGS sequence"/>
</dbReference>
<protein>
    <submittedName>
        <fullName evidence="1">Uncharacterized protein</fullName>
    </submittedName>
</protein>